<protein>
    <submittedName>
        <fullName evidence="1">Uncharacterized protein</fullName>
    </submittedName>
</protein>
<name>T1AYC4_9ZZZZ</name>
<accession>T1AYC4</accession>
<proteinExistence type="predicted"/>
<comment type="caution">
    <text evidence="1">The sequence shown here is derived from an EMBL/GenBank/DDBJ whole genome shotgun (WGS) entry which is preliminary data.</text>
</comment>
<dbReference type="EMBL" id="AUZY01004579">
    <property type="protein sequence ID" value="EQD62557.1"/>
    <property type="molecule type" value="Genomic_DNA"/>
</dbReference>
<dbReference type="AlphaFoldDB" id="T1AYC4"/>
<feature type="non-terminal residue" evidence="1">
    <location>
        <position position="1"/>
    </location>
</feature>
<organism evidence="1">
    <name type="scientific">mine drainage metagenome</name>
    <dbReference type="NCBI Taxonomy" id="410659"/>
    <lineage>
        <taxon>unclassified sequences</taxon>
        <taxon>metagenomes</taxon>
        <taxon>ecological metagenomes</taxon>
    </lineage>
</organism>
<evidence type="ECO:0000313" key="1">
    <source>
        <dbReference type="EMBL" id="EQD62557.1"/>
    </source>
</evidence>
<feature type="non-terminal residue" evidence="1">
    <location>
        <position position="83"/>
    </location>
</feature>
<sequence>KGISHGGMGLIAKVVKHTGLAGEIDSALHLLKIHKPYHESDHVLNVAYNSLCSGRTLDDIEHRRNDAVFLDALGVASLPDPTT</sequence>
<reference evidence="1" key="2">
    <citation type="journal article" date="2014" name="ISME J.">
        <title>Microbial stratification in low pH oxic and suboxic macroscopic growths along an acid mine drainage.</title>
        <authorList>
            <person name="Mendez-Garcia C."/>
            <person name="Mesa V."/>
            <person name="Sprenger R.R."/>
            <person name="Richter M."/>
            <person name="Diez M.S."/>
            <person name="Solano J."/>
            <person name="Bargiela R."/>
            <person name="Golyshina O.V."/>
            <person name="Manteca A."/>
            <person name="Ramos J.L."/>
            <person name="Gallego J.R."/>
            <person name="Llorente I."/>
            <person name="Martins Dos Santos V.A."/>
            <person name="Jensen O.N."/>
            <person name="Pelaez A.I."/>
            <person name="Sanchez J."/>
            <person name="Ferrer M."/>
        </authorList>
    </citation>
    <scope>NUCLEOTIDE SEQUENCE</scope>
</reference>
<gene>
    <name evidence="1" type="ORF">B1B_07194</name>
</gene>
<reference evidence="1" key="1">
    <citation type="submission" date="2013-08" db="EMBL/GenBank/DDBJ databases">
        <authorList>
            <person name="Mendez C."/>
            <person name="Richter M."/>
            <person name="Ferrer M."/>
            <person name="Sanchez J."/>
        </authorList>
    </citation>
    <scope>NUCLEOTIDE SEQUENCE</scope>
</reference>